<keyword evidence="1" id="KW-0472">Membrane</keyword>
<feature type="transmembrane region" description="Helical" evidence="1">
    <location>
        <begin position="20"/>
        <end position="49"/>
    </location>
</feature>
<evidence type="ECO:0008006" key="3">
    <source>
        <dbReference type="Google" id="ProtNLM"/>
    </source>
</evidence>
<proteinExistence type="predicted"/>
<protein>
    <recommendedName>
        <fullName evidence="3">DUF4956 domain-containing protein</fullName>
    </recommendedName>
</protein>
<sequence length="151" mass="16737">MAGTFSLVRFRSVPGGAREIAAIFAAMAIGLATGMGYIGVALLLTAAVSGASLLMIKLRFGDQDVNNRRLRITMPEDLDYNEVFDDVFAEFTTRAELKKVRTTNLGSMFELQYEVTLRDAAQEKRFIDELRVRNGNLNILLSRTPGNSEEL</sequence>
<comment type="caution">
    <text evidence="2">The sequence shown here is derived from an EMBL/GenBank/DDBJ whole genome shotgun (WGS) entry which is preliminary data.</text>
</comment>
<name>A0A644ZEN0_9ZZZZ</name>
<reference evidence="2" key="1">
    <citation type="submission" date="2019-08" db="EMBL/GenBank/DDBJ databases">
        <authorList>
            <person name="Kucharzyk K."/>
            <person name="Murdoch R.W."/>
            <person name="Higgins S."/>
            <person name="Loffler F."/>
        </authorList>
    </citation>
    <scope>NUCLEOTIDE SEQUENCE</scope>
</reference>
<gene>
    <name evidence="2" type="ORF">SDC9_83769</name>
</gene>
<dbReference type="Pfam" id="PF16316">
    <property type="entry name" value="DUF4956"/>
    <property type="match status" value="1"/>
</dbReference>
<organism evidence="2">
    <name type="scientific">bioreactor metagenome</name>
    <dbReference type="NCBI Taxonomy" id="1076179"/>
    <lineage>
        <taxon>unclassified sequences</taxon>
        <taxon>metagenomes</taxon>
        <taxon>ecological metagenomes</taxon>
    </lineage>
</organism>
<accession>A0A644ZEN0</accession>
<dbReference type="AlphaFoldDB" id="A0A644ZEN0"/>
<evidence type="ECO:0000256" key="1">
    <source>
        <dbReference type="SAM" id="Phobius"/>
    </source>
</evidence>
<dbReference type="InterPro" id="IPR032531">
    <property type="entry name" value="DUF4956"/>
</dbReference>
<dbReference type="EMBL" id="VSSQ01007850">
    <property type="protein sequence ID" value="MPM37163.1"/>
    <property type="molecule type" value="Genomic_DNA"/>
</dbReference>
<keyword evidence="1" id="KW-1133">Transmembrane helix</keyword>
<keyword evidence="1" id="KW-0812">Transmembrane</keyword>
<evidence type="ECO:0000313" key="2">
    <source>
        <dbReference type="EMBL" id="MPM37163.1"/>
    </source>
</evidence>